<dbReference type="PANTHER" id="PTHR36766">
    <property type="entry name" value="PLANT BROAD-SPECTRUM MILDEW RESISTANCE PROTEIN RPW8"/>
    <property type="match status" value="1"/>
</dbReference>
<feature type="domain" description="NB-ARC" evidence="3">
    <location>
        <begin position="62"/>
        <end position="223"/>
    </location>
</feature>
<evidence type="ECO:0000256" key="1">
    <source>
        <dbReference type="ARBA" id="ARBA00022821"/>
    </source>
</evidence>
<dbReference type="SUPFAM" id="SSF52058">
    <property type="entry name" value="L domain-like"/>
    <property type="match status" value="1"/>
</dbReference>
<dbReference type="Pfam" id="PF00931">
    <property type="entry name" value="NB-ARC"/>
    <property type="match status" value="1"/>
</dbReference>
<keyword evidence="1" id="KW-0611">Plant defense</keyword>
<reference evidence="4 5" key="1">
    <citation type="journal article" date="2023" name="Hortic Res">
        <title>The complete reference genome for grapevine (Vitis vinifera L.) genetics and breeding.</title>
        <authorList>
            <person name="Shi X."/>
            <person name="Cao S."/>
            <person name="Wang X."/>
            <person name="Huang S."/>
            <person name="Wang Y."/>
            <person name="Liu Z."/>
            <person name="Liu W."/>
            <person name="Leng X."/>
            <person name="Peng Y."/>
            <person name="Wang N."/>
            <person name="Wang Y."/>
            <person name="Ma Z."/>
            <person name="Xu X."/>
            <person name="Zhang F."/>
            <person name="Xue H."/>
            <person name="Zhong H."/>
            <person name="Wang Y."/>
            <person name="Zhang K."/>
            <person name="Velt A."/>
            <person name="Avia K."/>
            <person name="Holtgrawe D."/>
            <person name="Grimplet J."/>
            <person name="Matus J.T."/>
            <person name="Ware D."/>
            <person name="Wu X."/>
            <person name="Wang H."/>
            <person name="Liu C."/>
            <person name="Fang Y."/>
            <person name="Rustenholz C."/>
            <person name="Cheng Z."/>
            <person name="Xiao H."/>
            <person name="Zhou Y."/>
        </authorList>
    </citation>
    <scope>NUCLEOTIDE SEQUENCE [LARGE SCALE GENOMIC DNA]</scope>
    <source>
        <strain evidence="5">cv. Pinot noir / PN40024</strain>
        <tissue evidence="4">Leaf</tissue>
    </source>
</reference>
<dbReference type="InterPro" id="IPR032675">
    <property type="entry name" value="LRR_dom_sf"/>
</dbReference>
<dbReference type="Gene3D" id="3.40.50.300">
    <property type="entry name" value="P-loop containing nucleotide triphosphate hydrolases"/>
    <property type="match status" value="1"/>
</dbReference>
<evidence type="ECO:0000259" key="3">
    <source>
        <dbReference type="Pfam" id="PF00931"/>
    </source>
</evidence>
<dbReference type="EMBL" id="CP126660">
    <property type="protein sequence ID" value="WKA01858.1"/>
    <property type="molecule type" value="Genomic_DNA"/>
</dbReference>
<dbReference type="PRINTS" id="PR00364">
    <property type="entry name" value="DISEASERSIST"/>
</dbReference>
<organism evidence="4 5">
    <name type="scientific">Vitis vinifera</name>
    <name type="common">Grape</name>
    <dbReference type="NCBI Taxonomy" id="29760"/>
    <lineage>
        <taxon>Eukaryota</taxon>
        <taxon>Viridiplantae</taxon>
        <taxon>Streptophyta</taxon>
        <taxon>Embryophyta</taxon>
        <taxon>Tracheophyta</taxon>
        <taxon>Spermatophyta</taxon>
        <taxon>Magnoliopsida</taxon>
        <taxon>eudicotyledons</taxon>
        <taxon>Gunneridae</taxon>
        <taxon>Pentapetalae</taxon>
        <taxon>rosids</taxon>
        <taxon>Vitales</taxon>
        <taxon>Vitaceae</taxon>
        <taxon>Viteae</taxon>
        <taxon>Vitis</taxon>
    </lineage>
</organism>
<keyword evidence="5" id="KW-1185">Reference proteome</keyword>
<dbReference type="SUPFAM" id="SSF52540">
    <property type="entry name" value="P-loop containing nucleoside triphosphate hydrolases"/>
    <property type="match status" value="1"/>
</dbReference>
<gene>
    <name evidence="4" type="ORF">VitviT2T_020111</name>
</gene>
<dbReference type="InterPro" id="IPR002182">
    <property type="entry name" value="NB-ARC"/>
</dbReference>
<sequence length="413" mass="47148">MRNVKMAPKMMEITRRLEEISAQRAELGLEKVVGITKYARERPITTSLVYEPWVFGRDGDKKIIIDMLLRDEPIGTNVSVVSIVAMGGMGKTTLARLVYDDAEATKHFNLKAWVCVSDQFDAMRITKTILESITSHANDLQYFSKIQDRLRDEFKGKRFLLVLDDLWNENYNDWNCLRSPFWSGSPGSKIIVTTRSKNVATMMGGDKNFYELKNLCDDDCCGLENLAHLQQLEISSCPQLVSLEEDKEQGHPCNLQYLRIEHCDKLEKLPNVWQYLTCLEELEIKDCLNLMSFPEMGFPPMLRRLSIQNCEALKSLPDGMMMMRNINDTNTMCLLQYLRIDNCPSLICFPKGQLPNGALARSTLLKHSALAAYFQKQPPFLMITATVPPVSSSQNSHRSSHKKIPQSRIPVRL</sequence>
<protein>
    <recommendedName>
        <fullName evidence="3">NB-ARC domain-containing protein</fullName>
    </recommendedName>
</protein>
<proteinExistence type="predicted"/>
<accession>A0ABY9D4I8</accession>
<dbReference type="InterPro" id="IPR027417">
    <property type="entry name" value="P-loop_NTPase"/>
</dbReference>
<evidence type="ECO:0000313" key="5">
    <source>
        <dbReference type="Proteomes" id="UP001227230"/>
    </source>
</evidence>
<dbReference type="PANTHER" id="PTHR36766:SF51">
    <property type="entry name" value="DISEASE RESISTANCE RPP13-LIKE PROTEIN 1"/>
    <property type="match status" value="1"/>
</dbReference>
<dbReference type="Proteomes" id="UP001227230">
    <property type="component" value="Chromosome 13"/>
</dbReference>
<feature type="region of interest" description="Disordered" evidence="2">
    <location>
        <begin position="390"/>
        <end position="413"/>
    </location>
</feature>
<name>A0ABY9D4I8_VITVI</name>
<evidence type="ECO:0000313" key="4">
    <source>
        <dbReference type="EMBL" id="WKA01858.1"/>
    </source>
</evidence>
<evidence type="ECO:0000256" key="2">
    <source>
        <dbReference type="SAM" id="MobiDB-lite"/>
    </source>
</evidence>
<dbReference type="Gene3D" id="3.80.10.10">
    <property type="entry name" value="Ribonuclease Inhibitor"/>
    <property type="match status" value="1"/>
</dbReference>